<name>A0A317WXT6_9EURO</name>
<comment type="caution">
    <text evidence="2">The sequence shown here is derived from an EMBL/GenBank/DDBJ whole genome shotgun (WGS) entry which is preliminary data.</text>
</comment>
<reference evidence="2 3" key="1">
    <citation type="submission" date="2016-12" db="EMBL/GenBank/DDBJ databases">
        <title>The genomes of Aspergillus section Nigri reveals drivers in fungal speciation.</title>
        <authorList>
            <consortium name="DOE Joint Genome Institute"/>
            <person name="Vesth T.C."/>
            <person name="Nybo J."/>
            <person name="Theobald S."/>
            <person name="Brandl J."/>
            <person name="Frisvad J.C."/>
            <person name="Nielsen K.F."/>
            <person name="Lyhne E.K."/>
            <person name="Kogle M.E."/>
            <person name="Kuo A."/>
            <person name="Riley R."/>
            <person name="Clum A."/>
            <person name="Nolan M."/>
            <person name="Lipzen A."/>
            <person name="Salamov A."/>
            <person name="Henrissat B."/>
            <person name="Wiebenga A."/>
            <person name="De Vries R.P."/>
            <person name="Grigoriev I.V."/>
            <person name="Mortensen U.H."/>
            <person name="Andersen M.R."/>
            <person name="Baker S.E."/>
        </authorList>
    </citation>
    <scope>NUCLEOTIDE SEQUENCE [LARGE SCALE GENOMIC DNA]</scope>
    <source>
        <strain evidence="2 3">CBS 117.55</strain>
    </source>
</reference>
<evidence type="ECO:0000313" key="2">
    <source>
        <dbReference type="EMBL" id="PWY90152.1"/>
    </source>
</evidence>
<keyword evidence="1" id="KW-0812">Transmembrane</keyword>
<dbReference type="VEuPathDB" id="FungiDB:BO70DRAFT_135194"/>
<feature type="transmembrane region" description="Helical" evidence="1">
    <location>
        <begin position="30"/>
        <end position="49"/>
    </location>
</feature>
<dbReference type="Proteomes" id="UP000247233">
    <property type="component" value="Unassembled WGS sequence"/>
</dbReference>
<keyword evidence="1" id="KW-1133">Transmembrane helix</keyword>
<evidence type="ECO:0000256" key="1">
    <source>
        <dbReference type="SAM" id="Phobius"/>
    </source>
</evidence>
<dbReference type="GeneID" id="37060310"/>
<dbReference type="RefSeq" id="XP_025402983.1">
    <property type="nucleotide sequence ID" value="XM_025538073.1"/>
</dbReference>
<dbReference type="AlphaFoldDB" id="A0A317WXT6"/>
<keyword evidence="3" id="KW-1185">Reference proteome</keyword>
<sequence length="114" mass="12856">MVPGDFVFVIISFGLFFTLSALGVEFVAHFFWLSFCCFLFPCSVFPSIIHHSSHHPMVSVLSTDSHPIPSHPILFSSLLSSRAVSPLRCTVHSCHIVSSLFSPLPFFTPWFFHR</sequence>
<gene>
    <name evidence="2" type="ORF">BO70DRAFT_135194</name>
</gene>
<proteinExistence type="predicted"/>
<organism evidence="2 3">
    <name type="scientific">Aspergillus heteromorphus CBS 117.55</name>
    <dbReference type="NCBI Taxonomy" id="1448321"/>
    <lineage>
        <taxon>Eukaryota</taxon>
        <taxon>Fungi</taxon>
        <taxon>Dikarya</taxon>
        <taxon>Ascomycota</taxon>
        <taxon>Pezizomycotina</taxon>
        <taxon>Eurotiomycetes</taxon>
        <taxon>Eurotiomycetidae</taxon>
        <taxon>Eurotiales</taxon>
        <taxon>Aspergillaceae</taxon>
        <taxon>Aspergillus</taxon>
        <taxon>Aspergillus subgen. Circumdati</taxon>
    </lineage>
</organism>
<dbReference type="EMBL" id="MSFL01000003">
    <property type="protein sequence ID" value="PWY90152.1"/>
    <property type="molecule type" value="Genomic_DNA"/>
</dbReference>
<keyword evidence="1" id="KW-0472">Membrane</keyword>
<protein>
    <submittedName>
        <fullName evidence="2">Uncharacterized protein</fullName>
    </submittedName>
</protein>
<accession>A0A317WXT6</accession>
<evidence type="ECO:0000313" key="3">
    <source>
        <dbReference type="Proteomes" id="UP000247233"/>
    </source>
</evidence>
<feature type="transmembrane region" description="Helical" evidence="1">
    <location>
        <begin position="7"/>
        <end position="24"/>
    </location>
</feature>